<dbReference type="EMBL" id="JACOPQ010000023">
    <property type="protein sequence ID" value="MBC5738801.1"/>
    <property type="molecule type" value="Genomic_DNA"/>
</dbReference>
<dbReference type="InterPro" id="IPR045507">
    <property type="entry name" value="DUF6483"/>
</dbReference>
<organism evidence="1 2">
    <name type="scientific">Lawsonibacter faecis</name>
    <dbReference type="NCBI Taxonomy" id="2763052"/>
    <lineage>
        <taxon>Bacteria</taxon>
        <taxon>Bacillati</taxon>
        <taxon>Bacillota</taxon>
        <taxon>Clostridia</taxon>
        <taxon>Eubacteriales</taxon>
        <taxon>Oscillospiraceae</taxon>
        <taxon>Lawsonibacter</taxon>
    </lineage>
</organism>
<gene>
    <name evidence="1" type="ORF">H8S62_17465</name>
</gene>
<reference evidence="1" key="1">
    <citation type="submission" date="2020-08" db="EMBL/GenBank/DDBJ databases">
        <title>Genome public.</title>
        <authorList>
            <person name="Liu C."/>
            <person name="Sun Q."/>
        </authorList>
    </citation>
    <scope>NUCLEOTIDE SEQUENCE</scope>
    <source>
        <strain evidence="1">NSJ-52</strain>
    </source>
</reference>
<evidence type="ECO:0000313" key="1">
    <source>
        <dbReference type="EMBL" id="MBC5738801.1"/>
    </source>
</evidence>
<dbReference type="Pfam" id="PF20092">
    <property type="entry name" value="DUF6483"/>
    <property type="match status" value="1"/>
</dbReference>
<dbReference type="AlphaFoldDB" id="A0A8J6MEY0"/>
<sequence length="124" mass="13805">MFMKQDWLMRQIEVLAVAVAQLVFGKGGVEYDLKEEDGQTRSDGVERALAELIEQDRLGEAEDLLFAGLDGVDLAGLARALDFYQTANRLSDETLGRQGFTRQELLEGLREAVERYGIDIPGLV</sequence>
<dbReference type="Proteomes" id="UP000607645">
    <property type="component" value="Unassembled WGS sequence"/>
</dbReference>
<name>A0A8J6MEY0_9FIRM</name>
<proteinExistence type="predicted"/>
<comment type="caution">
    <text evidence="1">The sequence shown here is derived from an EMBL/GenBank/DDBJ whole genome shotgun (WGS) entry which is preliminary data.</text>
</comment>
<dbReference type="RefSeq" id="WP_186920413.1">
    <property type="nucleotide sequence ID" value="NZ_JACOPQ010000023.1"/>
</dbReference>
<accession>A0A8J6MEY0</accession>
<evidence type="ECO:0000313" key="2">
    <source>
        <dbReference type="Proteomes" id="UP000607645"/>
    </source>
</evidence>
<keyword evidence="2" id="KW-1185">Reference proteome</keyword>
<protein>
    <submittedName>
        <fullName evidence="1">Uncharacterized protein</fullName>
    </submittedName>
</protein>